<dbReference type="Proteomes" id="UP000494206">
    <property type="component" value="Unassembled WGS sequence"/>
</dbReference>
<comment type="caution">
    <text evidence="4">The sequence shown here is derived from an EMBL/GenBank/DDBJ whole genome shotgun (WGS) entry which is preliminary data.</text>
</comment>
<dbReference type="InterPro" id="IPR003593">
    <property type="entry name" value="AAA+_ATPase"/>
</dbReference>
<dbReference type="GO" id="GO:0005634">
    <property type="term" value="C:nucleus"/>
    <property type="evidence" value="ECO:0007669"/>
    <property type="project" value="TreeGrafter"/>
</dbReference>
<feature type="domain" description="AAA+ ATPase" evidence="3">
    <location>
        <begin position="112"/>
        <end position="253"/>
    </location>
</feature>
<dbReference type="EMBL" id="CADEPM010000006">
    <property type="protein sequence ID" value="CAB3407726.1"/>
    <property type="molecule type" value="Genomic_DNA"/>
</dbReference>
<dbReference type="AlphaFoldDB" id="A0A8S1F4I2"/>
<sequence length="436" mass="48229">MADEKTSRAARALRRSTLEQQTPENVKRTRSTLKMNSEALLTPEKSVKKTPKKTPSARKSRPTKSEVQEQSTSVKSPEASPQKSQASQALKARHEEFEKLSNWITESINGKSALSIYISGQPGTGKTATTKRVLSAFGKKIRSCIVNCASISSKTALLKEIFVSQNLTQRLSQDNFEKLVNSLSTPLVLVLDEIDHLASKTNAALYSAFRWPYTLSHKIIIIGIANSIDLTERLLPKLMLTEPPKRLIFEPYTKEDIVDILADKMANEQIEIDKKAVELCARKVAAMSGDLRTALHIFKQTKNRLYGEQESAPETNKNGCREVLGVLNSVYSSPLARARLPMQPRILLAVCLALSNNKQSSFDRGTLMKAYAKACDAIRAPVMDDDDLMAAFQNLESQSFIREINGGKLVLQVDSATAKSAISDNSMLDQIAMLNL</sequence>
<dbReference type="SMART" id="SM00382">
    <property type="entry name" value="AAA"/>
    <property type="match status" value="1"/>
</dbReference>
<organism evidence="4 5">
    <name type="scientific">Caenorhabditis bovis</name>
    <dbReference type="NCBI Taxonomy" id="2654633"/>
    <lineage>
        <taxon>Eukaryota</taxon>
        <taxon>Metazoa</taxon>
        <taxon>Ecdysozoa</taxon>
        <taxon>Nematoda</taxon>
        <taxon>Chromadorea</taxon>
        <taxon>Rhabditida</taxon>
        <taxon>Rhabditina</taxon>
        <taxon>Rhabditomorpha</taxon>
        <taxon>Rhabditoidea</taxon>
        <taxon>Rhabditidae</taxon>
        <taxon>Peloderinae</taxon>
        <taxon>Caenorhabditis</taxon>
    </lineage>
</organism>
<dbReference type="Gene3D" id="3.40.50.300">
    <property type="entry name" value="P-loop containing nucleotide triphosphate hydrolases"/>
    <property type="match status" value="1"/>
</dbReference>
<dbReference type="GO" id="GO:0006270">
    <property type="term" value="P:DNA replication initiation"/>
    <property type="evidence" value="ECO:0007669"/>
    <property type="project" value="InterPro"/>
</dbReference>
<keyword evidence="1" id="KW-0235">DNA replication</keyword>
<dbReference type="InterPro" id="IPR027417">
    <property type="entry name" value="P-loop_NTPase"/>
</dbReference>
<evidence type="ECO:0000259" key="3">
    <source>
        <dbReference type="SMART" id="SM00382"/>
    </source>
</evidence>
<proteinExistence type="predicted"/>
<dbReference type="Pfam" id="PF00004">
    <property type="entry name" value="AAA"/>
    <property type="match status" value="1"/>
</dbReference>
<evidence type="ECO:0000313" key="4">
    <source>
        <dbReference type="EMBL" id="CAB3407726.1"/>
    </source>
</evidence>
<name>A0A8S1F4I2_9PELO</name>
<dbReference type="PANTHER" id="PTHR10763">
    <property type="entry name" value="CELL DIVISION CONTROL PROTEIN 6-RELATED"/>
    <property type="match status" value="1"/>
</dbReference>
<dbReference type="GO" id="GO:0016887">
    <property type="term" value="F:ATP hydrolysis activity"/>
    <property type="evidence" value="ECO:0007669"/>
    <property type="project" value="InterPro"/>
</dbReference>
<dbReference type="GO" id="GO:0051301">
    <property type="term" value="P:cell division"/>
    <property type="evidence" value="ECO:0007669"/>
    <property type="project" value="InterPro"/>
</dbReference>
<dbReference type="GO" id="GO:0005524">
    <property type="term" value="F:ATP binding"/>
    <property type="evidence" value="ECO:0007669"/>
    <property type="project" value="InterPro"/>
</dbReference>
<accession>A0A8S1F4I2</accession>
<reference evidence="4 5" key="1">
    <citation type="submission" date="2020-04" db="EMBL/GenBank/DDBJ databases">
        <authorList>
            <person name="Laetsch R D."/>
            <person name="Stevens L."/>
            <person name="Kumar S."/>
            <person name="Blaxter L. M."/>
        </authorList>
    </citation>
    <scope>NUCLEOTIDE SEQUENCE [LARGE SCALE GENOMIC DNA]</scope>
</reference>
<dbReference type="GO" id="GO:0003688">
    <property type="term" value="F:DNA replication origin binding"/>
    <property type="evidence" value="ECO:0007669"/>
    <property type="project" value="TreeGrafter"/>
</dbReference>
<dbReference type="GO" id="GO:0033314">
    <property type="term" value="P:mitotic DNA replication checkpoint signaling"/>
    <property type="evidence" value="ECO:0007669"/>
    <property type="project" value="TreeGrafter"/>
</dbReference>
<feature type="region of interest" description="Disordered" evidence="2">
    <location>
        <begin position="1"/>
        <end position="92"/>
    </location>
</feature>
<dbReference type="InterPro" id="IPR050311">
    <property type="entry name" value="ORC1/CDC6"/>
</dbReference>
<dbReference type="PANTHER" id="PTHR10763:SF26">
    <property type="entry name" value="CELL DIVISION CONTROL PROTEIN 6 HOMOLOG"/>
    <property type="match status" value="1"/>
</dbReference>
<dbReference type="InterPro" id="IPR003959">
    <property type="entry name" value="ATPase_AAA_core"/>
</dbReference>
<evidence type="ECO:0000256" key="1">
    <source>
        <dbReference type="ARBA" id="ARBA00022705"/>
    </source>
</evidence>
<evidence type="ECO:0000313" key="5">
    <source>
        <dbReference type="Proteomes" id="UP000494206"/>
    </source>
</evidence>
<dbReference type="PIRSF" id="PIRSF001767">
    <property type="entry name" value="Cdc6"/>
    <property type="match status" value="1"/>
</dbReference>
<dbReference type="SUPFAM" id="SSF52540">
    <property type="entry name" value="P-loop containing nucleoside triphosphate hydrolases"/>
    <property type="match status" value="1"/>
</dbReference>
<keyword evidence="5" id="KW-1185">Reference proteome</keyword>
<dbReference type="Gene3D" id="1.10.8.60">
    <property type="match status" value="1"/>
</dbReference>
<feature type="compositionally biased region" description="Polar residues" evidence="2">
    <location>
        <begin position="68"/>
        <end position="88"/>
    </location>
</feature>
<dbReference type="InterPro" id="IPR016314">
    <property type="entry name" value="Cdc6/18"/>
</dbReference>
<evidence type="ECO:0000256" key="2">
    <source>
        <dbReference type="SAM" id="MobiDB-lite"/>
    </source>
</evidence>
<protein>
    <recommendedName>
        <fullName evidence="3">AAA+ ATPase domain-containing protein</fullName>
    </recommendedName>
</protein>
<dbReference type="CDD" id="cd00009">
    <property type="entry name" value="AAA"/>
    <property type="match status" value="1"/>
</dbReference>
<dbReference type="OrthoDB" id="1926878at2759"/>
<gene>
    <name evidence="4" type="ORF">CBOVIS_LOCUS9610</name>
</gene>
<feature type="compositionally biased region" description="Basic residues" evidence="2">
    <location>
        <begin position="48"/>
        <end position="62"/>
    </location>
</feature>